<gene>
    <name evidence="1" type="ORF">SDC9_183736</name>
</gene>
<dbReference type="AlphaFoldDB" id="A0A645HB24"/>
<dbReference type="EMBL" id="VSSQ01090242">
    <property type="protein sequence ID" value="MPN36227.1"/>
    <property type="molecule type" value="Genomic_DNA"/>
</dbReference>
<evidence type="ECO:0000313" key="1">
    <source>
        <dbReference type="EMBL" id="MPN36227.1"/>
    </source>
</evidence>
<sequence>MTDIKLLKIDKGLKELPATLVSLERVTNIN</sequence>
<proteinExistence type="predicted"/>
<protein>
    <submittedName>
        <fullName evidence="1">Uncharacterized protein</fullName>
    </submittedName>
</protein>
<accession>A0A645HB24</accession>
<name>A0A645HB24_9ZZZZ</name>
<comment type="caution">
    <text evidence="1">The sequence shown here is derived from an EMBL/GenBank/DDBJ whole genome shotgun (WGS) entry which is preliminary data.</text>
</comment>
<organism evidence="1">
    <name type="scientific">bioreactor metagenome</name>
    <dbReference type="NCBI Taxonomy" id="1076179"/>
    <lineage>
        <taxon>unclassified sequences</taxon>
        <taxon>metagenomes</taxon>
        <taxon>ecological metagenomes</taxon>
    </lineage>
</organism>
<reference evidence="1" key="1">
    <citation type="submission" date="2019-08" db="EMBL/GenBank/DDBJ databases">
        <authorList>
            <person name="Kucharzyk K."/>
            <person name="Murdoch R.W."/>
            <person name="Higgins S."/>
            <person name="Loffler F."/>
        </authorList>
    </citation>
    <scope>NUCLEOTIDE SEQUENCE</scope>
</reference>